<dbReference type="Proteomes" id="UP000321222">
    <property type="component" value="Chromosome"/>
</dbReference>
<accession>A0A5B9FSS4</accession>
<evidence type="ECO:0008006" key="4">
    <source>
        <dbReference type="Google" id="ProtNLM"/>
    </source>
</evidence>
<protein>
    <recommendedName>
        <fullName evidence="4">DUF4296 domain-containing protein</fullName>
    </recommendedName>
</protein>
<proteinExistence type="predicted"/>
<dbReference type="EMBL" id="CP042831">
    <property type="protein sequence ID" value="QEE49196.1"/>
    <property type="molecule type" value="Genomic_DNA"/>
</dbReference>
<sequence>MKKIHLKLSLLLMTGVLMGGAAMLTSCEKEESVAYAEDAADVSLELKAFREAILVSAKLPHDFSLSKEESINRNVSLLIDEARALIYATGISQTELDKLCSNDADIVKYAMDIYLKESQKQFN</sequence>
<evidence type="ECO:0000313" key="2">
    <source>
        <dbReference type="EMBL" id="QEE49196.1"/>
    </source>
</evidence>
<dbReference type="RefSeq" id="WP_147582746.1">
    <property type="nucleotide sequence ID" value="NZ_CP042831.1"/>
</dbReference>
<gene>
    <name evidence="2" type="ORF">FUA48_06260</name>
</gene>
<evidence type="ECO:0000256" key="1">
    <source>
        <dbReference type="SAM" id="SignalP"/>
    </source>
</evidence>
<keyword evidence="1" id="KW-0732">Signal</keyword>
<reference evidence="2 3" key="1">
    <citation type="submission" date="2019-08" db="EMBL/GenBank/DDBJ databases">
        <title>Flavobacterium alkalisoli sp. nov., isolated from rhizosphere soil of Suaeda salsa.</title>
        <authorList>
            <person name="Sun J.-Q."/>
            <person name="Xu L."/>
        </authorList>
    </citation>
    <scope>NUCLEOTIDE SEQUENCE [LARGE SCALE GENOMIC DNA]</scope>
    <source>
        <strain evidence="2 3">XS-5</strain>
    </source>
</reference>
<feature type="chain" id="PRO_5022702807" description="DUF4296 domain-containing protein" evidence="1">
    <location>
        <begin position="22"/>
        <end position="123"/>
    </location>
</feature>
<keyword evidence="3" id="KW-1185">Reference proteome</keyword>
<evidence type="ECO:0000313" key="3">
    <source>
        <dbReference type="Proteomes" id="UP000321222"/>
    </source>
</evidence>
<organism evidence="2 3">
    <name type="scientific">Flavobacterium alkalisoli</name>
    <dbReference type="NCBI Taxonomy" id="2602769"/>
    <lineage>
        <taxon>Bacteria</taxon>
        <taxon>Pseudomonadati</taxon>
        <taxon>Bacteroidota</taxon>
        <taxon>Flavobacteriia</taxon>
        <taxon>Flavobacteriales</taxon>
        <taxon>Flavobacteriaceae</taxon>
        <taxon>Flavobacterium</taxon>
    </lineage>
</organism>
<feature type="signal peptide" evidence="1">
    <location>
        <begin position="1"/>
        <end position="21"/>
    </location>
</feature>
<dbReference type="KEGG" id="fak:FUA48_06260"/>
<dbReference type="AlphaFoldDB" id="A0A5B9FSS4"/>
<dbReference type="PROSITE" id="PS51257">
    <property type="entry name" value="PROKAR_LIPOPROTEIN"/>
    <property type="match status" value="1"/>
</dbReference>
<name>A0A5B9FSS4_9FLAO</name>